<evidence type="ECO:0000313" key="2">
    <source>
        <dbReference type="Proteomes" id="UP000237466"/>
    </source>
</evidence>
<dbReference type="AlphaFoldDB" id="A0A2S3QXF9"/>
<accession>A0A2S3QXF9</accession>
<protein>
    <recommendedName>
        <fullName evidence="3">Phosphate ABC transporter substrate-binding protein</fullName>
    </recommendedName>
</protein>
<dbReference type="EMBL" id="PDGH01000135">
    <property type="protein sequence ID" value="POB43067.1"/>
    <property type="molecule type" value="Genomic_DNA"/>
</dbReference>
<sequence length="152" mass="17253">MRLMPKFSLLVIVVVLISVLSSLSVRAADQYIIFSLNPQLPTLSTSQVKMIYRGKMTQIDGIPFELLDLPASSQQRNHFYQILLNKTPSQMAAIWAKQTFSGRTKQPFQLSEQSIKEVMEWLAITPSGIAYFPANEVPSDVHVLYQFTTEEE</sequence>
<evidence type="ECO:0008006" key="3">
    <source>
        <dbReference type="Google" id="ProtNLM"/>
    </source>
</evidence>
<comment type="caution">
    <text evidence="1">The sequence shown here is derived from an EMBL/GenBank/DDBJ whole genome shotgun (WGS) entry which is preliminary data.</text>
</comment>
<organism evidence="1 2">
    <name type="scientific">Vibrio vulnificus</name>
    <dbReference type="NCBI Taxonomy" id="672"/>
    <lineage>
        <taxon>Bacteria</taxon>
        <taxon>Pseudomonadati</taxon>
        <taxon>Pseudomonadota</taxon>
        <taxon>Gammaproteobacteria</taxon>
        <taxon>Vibrionales</taxon>
        <taxon>Vibrionaceae</taxon>
        <taxon>Vibrio</taxon>
    </lineage>
</organism>
<dbReference type="SUPFAM" id="SSF53850">
    <property type="entry name" value="Periplasmic binding protein-like II"/>
    <property type="match status" value="1"/>
</dbReference>
<evidence type="ECO:0000313" key="1">
    <source>
        <dbReference type="EMBL" id="POB43067.1"/>
    </source>
</evidence>
<dbReference type="Proteomes" id="UP000237466">
    <property type="component" value="Unassembled WGS sequence"/>
</dbReference>
<gene>
    <name evidence="1" type="ORF">CRN52_21085</name>
</gene>
<name>A0A2S3QXF9_VIBVL</name>
<reference evidence="1 2" key="1">
    <citation type="journal article" date="2018" name="Front. Microbiol.">
        <title>Phylogeny of Vibrio vulnificus from the Analysis of the Core-Genome: Implications for Intra-Species Taxonomy.</title>
        <authorList>
            <person name="Roig F.J."/>
            <person name="Gonzalez-Candelas F."/>
            <person name="Sanjuan E."/>
            <person name="Fouz B."/>
            <person name="Feil E.J."/>
            <person name="Llorens C."/>
            <person name="Baker-Austin C."/>
            <person name="Oliver J.D."/>
            <person name="Danin-Poleg Y."/>
            <person name="Gibas C.J."/>
            <person name="Kashi Y."/>
            <person name="Gulig P.A."/>
            <person name="Morrison S.S."/>
            <person name="Amaro C."/>
        </authorList>
    </citation>
    <scope>NUCLEOTIDE SEQUENCE [LARGE SCALE GENOMIC DNA]</scope>
    <source>
        <strain evidence="1 2">CECT4608</strain>
    </source>
</reference>
<dbReference type="Gene3D" id="3.40.190.10">
    <property type="entry name" value="Periplasmic binding protein-like II"/>
    <property type="match status" value="1"/>
</dbReference>
<proteinExistence type="predicted"/>